<dbReference type="GO" id="GO:0006313">
    <property type="term" value="P:DNA transposition"/>
    <property type="evidence" value="ECO:0007669"/>
    <property type="project" value="InterPro"/>
</dbReference>
<dbReference type="EMBL" id="QFPJ01000027">
    <property type="protein sequence ID" value="PZQ21554.1"/>
    <property type="molecule type" value="Genomic_DNA"/>
</dbReference>
<evidence type="ECO:0000256" key="1">
    <source>
        <dbReference type="SAM" id="MobiDB-lite"/>
    </source>
</evidence>
<feature type="domain" description="Insertion element IS402-like" evidence="3">
    <location>
        <begin position="6"/>
        <end position="76"/>
    </location>
</feature>
<feature type="domain" description="Transposase IS4-like" evidence="2">
    <location>
        <begin position="88"/>
        <end position="243"/>
    </location>
</feature>
<evidence type="ECO:0000259" key="2">
    <source>
        <dbReference type="Pfam" id="PF01609"/>
    </source>
</evidence>
<dbReference type="InterPro" id="IPR002559">
    <property type="entry name" value="Transposase_11"/>
</dbReference>
<reference evidence="4 5" key="1">
    <citation type="submission" date="2017-08" db="EMBL/GenBank/DDBJ databases">
        <title>Infants hospitalized years apart are colonized by the same room-sourced microbial strains.</title>
        <authorList>
            <person name="Brooks B."/>
            <person name="Olm M.R."/>
            <person name="Firek B.A."/>
            <person name="Baker R."/>
            <person name="Thomas B.C."/>
            <person name="Morowitz M.J."/>
            <person name="Banfield J.F."/>
        </authorList>
    </citation>
    <scope>NUCLEOTIDE SEQUENCE [LARGE SCALE GENOMIC DNA]</scope>
    <source>
        <strain evidence="4">S2_005_003_R2_47</strain>
    </source>
</reference>
<accession>A0A2W5KZV6</accession>
<organism evidence="4 5">
    <name type="scientific">Sphingopyxis macrogoltabida</name>
    <name type="common">Sphingomonas macrogoltabidus</name>
    <dbReference type="NCBI Taxonomy" id="33050"/>
    <lineage>
        <taxon>Bacteria</taxon>
        <taxon>Pseudomonadati</taxon>
        <taxon>Pseudomonadota</taxon>
        <taxon>Alphaproteobacteria</taxon>
        <taxon>Sphingomonadales</taxon>
        <taxon>Sphingomonadaceae</taxon>
        <taxon>Sphingopyxis</taxon>
    </lineage>
</organism>
<feature type="compositionally biased region" description="Basic residues" evidence="1">
    <location>
        <begin position="99"/>
        <end position="116"/>
    </location>
</feature>
<dbReference type="NCBIfam" id="NF033580">
    <property type="entry name" value="transpos_IS5_3"/>
    <property type="match status" value="1"/>
</dbReference>
<evidence type="ECO:0000259" key="3">
    <source>
        <dbReference type="Pfam" id="PF13340"/>
    </source>
</evidence>
<protein>
    <submittedName>
        <fullName evidence="4">IS5 family transposase</fullName>
    </submittedName>
</protein>
<comment type="caution">
    <text evidence="4">The sequence shown here is derived from an EMBL/GenBank/DDBJ whole genome shotgun (WGS) entry which is preliminary data.</text>
</comment>
<dbReference type="Pfam" id="PF13340">
    <property type="entry name" value="DUF4096"/>
    <property type="match status" value="1"/>
</dbReference>
<dbReference type="PANTHER" id="PTHR30007:SF1">
    <property type="entry name" value="BLR1914 PROTEIN"/>
    <property type="match status" value="1"/>
</dbReference>
<name>A0A2W5KZV6_SPHMC</name>
<evidence type="ECO:0000313" key="4">
    <source>
        <dbReference type="EMBL" id="PZQ21554.1"/>
    </source>
</evidence>
<dbReference type="InterPro" id="IPR025161">
    <property type="entry name" value="IS402-like_dom"/>
</dbReference>
<proteinExistence type="predicted"/>
<dbReference type="AlphaFoldDB" id="A0A2W5KZV6"/>
<dbReference type="Proteomes" id="UP000248597">
    <property type="component" value="Unassembled WGS sequence"/>
</dbReference>
<gene>
    <name evidence="4" type="ORF">DI569_11550</name>
</gene>
<feature type="region of interest" description="Disordered" evidence="1">
    <location>
        <begin position="99"/>
        <end position="118"/>
    </location>
</feature>
<evidence type="ECO:0000313" key="5">
    <source>
        <dbReference type="Proteomes" id="UP000248597"/>
    </source>
</evidence>
<sequence length="256" mass="29352">MARFDLTDFEWSLIQPLLPTKVRGVKRVDDRRVLNGIFWRLRTGAPWADIPSRYGPHTTCVNRFNRWRRAGVWKRILDAVSEAYAGDIQMIDSSSIRVHQHGAKRQKKDGRSRCMGRSRGGLTTKIHAMVDAQGLPINLVLSEGQAYDGHSAYSMLDSLMPGSILLADRAYDADKLRAAITNKGAVANIPPMPQRVRKPAFSPFLYRYRNLIERFFNKLKHFRAVATRYEKRDDNFLASVQLASIRIWLRHNESVT</sequence>
<dbReference type="PANTHER" id="PTHR30007">
    <property type="entry name" value="PHP DOMAIN PROTEIN"/>
    <property type="match status" value="1"/>
</dbReference>
<dbReference type="GO" id="GO:0003677">
    <property type="term" value="F:DNA binding"/>
    <property type="evidence" value="ECO:0007669"/>
    <property type="project" value="InterPro"/>
</dbReference>
<dbReference type="GO" id="GO:0004803">
    <property type="term" value="F:transposase activity"/>
    <property type="evidence" value="ECO:0007669"/>
    <property type="project" value="InterPro"/>
</dbReference>
<dbReference type="Pfam" id="PF01609">
    <property type="entry name" value="DDE_Tnp_1"/>
    <property type="match status" value="1"/>
</dbReference>